<dbReference type="Gene3D" id="3.30.930.10">
    <property type="entry name" value="Bira Bifunctional Protein, Domain 2"/>
    <property type="match status" value="1"/>
</dbReference>
<dbReference type="InterPro" id="IPR006195">
    <property type="entry name" value="aa-tRNA-synth_II"/>
</dbReference>
<dbReference type="PANTHER" id="PTHR43707">
    <property type="entry name" value="HISTIDYL-TRNA SYNTHETASE"/>
    <property type="match status" value="1"/>
</dbReference>
<name>A0A2H0LWH6_9BACT</name>
<dbReference type="Pfam" id="PF03129">
    <property type="entry name" value="HGTP_anticodon"/>
    <property type="match status" value="1"/>
</dbReference>
<dbReference type="EC" id="6.1.1.21" evidence="9"/>
<evidence type="ECO:0000256" key="3">
    <source>
        <dbReference type="ARBA" id="ARBA00022598"/>
    </source>
</evidence>
<gene>
    <name evidence="9" type="primary">hisS</name>
    <name evidence="12" type="ORF">COV72_06510</name>
</gene>
<feature type="domain" description="Aminoacyl-transfer RNA synthetases class-II family profile" evidence="11">
    <location>
        <begin position="1"/>
        <end position="315"/>
    </location>
</feature>
<feature type="binding site" evidence="10">
    <location>
        <position position="113"/>
    </location>
    <ligand>
        <name>L-histidine</name>
        <dbReference type="ChEBI" id="CHEBI:57595"/>
    </ligand>
</feature>
<evidence type="ECO:0000256" key="4">
    <source>
        <dbReference type="ARBA" id="ARBA00022741"/>
    </source>
</evidence>
<accession>A0A2H0LWH6</accession>
<comment type="subunit">
    <text evidence="2 9">Homodimer.</text>
</comment>
<dbReference type="InterPro" id="IPR045864">
    <property type="entry name" value="aa-tRNA-synth_II/BPL/LPL"/>
</dbReference>
<feature type="binding site" evidence="10">
    <location>
        <position position="131"/>
    </location>
    <ligand>
        <name>L-histidine</name>
        <dbReference type="ChEBI" id="CHEBI:57595"/>
    </ligand>
</feature>
<dbReference type="InterPro" id="IPR004516">
    <property type="entry name" value="HisRS/HisZ"/>
</dbReference>
<evidence type="ECO:0000256" key="2">
    <source>
        <dbReference type="ARBA" id="ARBA00011738"/>
    </source>
</evidence>
<comment type="caution">
    <text evidence="12">The sequence shown here is derived from an EMBL/GenBank/DDBJ whole genome shotgun (WGS) entry which is preliminary data.</text>
</comment>
<dbReference type="GO" id="GO:0004821">
    <property type="term" value="F:histidine-tRNA ligase activity"/>
    <property type="evidence" value="ECO:0007669"/>
    <property type="project" value="UniProtKB-UniRule"/>
</dbReference>
<evidence type="ECO:0000256" key="6">
    <source>
        <dbReference type="ARBA" id="ARBA00022917"/>
    </source>
</evidence>
<dbReference type="SUPFAM" id="SSF52954">
    <property type="entry name" value="Class II aaRS ABD-related"/>
    <property type="match status" value="1"/>
</dbReference>
<dbReference type="Gene3D" id="3.40.50.800">
    <property type="entry name" value="Anticodon-binding domain"/>
    <property type="match status" value="1"/>
</dbReference>
<reference evidence="12 13" key="1">
    <citation type="submission" date="2017-09" db="EMBL/GenBank/DDBJ databases">
        <title>Depth-based differentiation of microbial function through sediment-hosted aquifers and enrichment of novel symbionts in the deep terrestrial subsurface.</title>
        <authorList>
            <person name="Probst A.J."/>
            <person name="Ladd B."/>
            <person name="Jarett J.K."/>
            <person name="Geller-Mcgrath D.E."/>
            <person name="Sieber C.M."/>
            <person name="Emerson J.B."/>
            <person name="Anantharaman K."/>
            <person name="Thomas B.C."/>
            <person name="Malmstrom R."/>
            <person name="Stieglmeier M."/>
            <person name="Klingl A."/>
            <person name="Woyke T."/>
            <person name="Ryan C.M."/>
            <person name="Banfield J.F."/>
        </authorList>
    </citation>
    <scope>NUCLEOTIDE SEQUENCE [LARGE SCALE GENOMIC DNA]</scope>
    <source>
        <strain evidence="12">CG11_big_fil_rev_8_21_14_0_20_42_13</strain>
    </source>
</reference>
<dbReference type="CDD" id="cd00773">
    <property type="entry name" value="HisRS-like_core"/>
    <property type="match status" value="1"/>
</dbReference>
<dbReference type="InterPro" id="IPR015807">
    <property type="entry name" value="His-tRNA-ligase"/>
</dbReference>
<feature type="binding site" evidence="10">
    <location>
        <begin position="82"/>
        <end position="84"/>
    </location>
    <ligand>
        <name>L-histidine</name>
        <dbReference type="ChEBI" id="CHEBI:57595"/>
    </ligand>
</feature>
<dbReference type="InterPro" id="IPR033656">
    <property type="entry name" value="HisRS_anticodon"/>
</dbReference>
<keyword evidence="4 9" id="KW-0547">Nucleotide-binding</keyword>
<evidence type="ECO:0000256" key="7">
    <source>
        <dbReference type="ARBA" id="ARBA00023146"/>
    </source>
</evidence>
<evidence type="ECO:0000313" key="12">
    <source>
        <dbReference type="EMBL" id="PIQ88779.1"/>
    </source>
</evidence>
<keyword evidence="9" id="KW-0963">Cytoplasm</keyword>
<feature type="binding site" evidence="10">
    <location>
        <begin position="263"/>
        <end position="264"/>
    </location>
    <ligand>
        <name>L-histidine</name>
        <dbReference type="ChEBI" id="CHEBI:57595"/>
    </ligand>
</feature>
<dbReference type="SUPFAM" id="SSF55681">
    <property type="entry name" value="Class II aaRS and biotin synthetases"/>
    <property type="match status" value="1"/>
</dbReference>
<dbReference type="PROSITE" id="PS50862">
    <property type="entry name" value="AA_TRNA_LIGASE_II"/>
    <property type="match status" value="1"/>
</dbReference>
<dbReference type="InterPro" id="IPR004154">
    <property type="entry name" value="Anticodon-bd"/>
</dbReference>
<keyword evidence="6 9" id="KW-0648">Protein biosynthesis</keyword>
<evidence type="ECO:0000313" key="13">
    <source>
        <dbReference type="Proteomes" id="UP000229641"/>
    </source>
</evidence>
<dbReference type="PIRSF" id="PIRSF001549">
    <property type="entry name" value="His-tRNA_synth"/>
    <property type="match status" value="1"/>
</dbReference>
<comment type="catalytic activity">
    <reaction evidence="8 9">
        <text>tRNA(His) + L-histidine + ATP = L-histidyl-tRNA(His) + AMP + diphosphate + H(+)</text>
        <dbReference type="Rhea" id="RHEA:17313"/>
        <dbReference type="Rhea" id="RHEA-COMP:9665"/>
        <dbReference type="Rhea" id="RHEA-COMP:9689"/>
        <dbReference type="ChEBI" id="CHEBI:15378"/>
        <dbReference type="ChEBI" id="CHEBI:30616"/>
        <dbReference type="ChEBI" id="CHEBI:33019"/>
        <dbReference type="ChEBI" id="CHEBI:57595"/>
        <dbReference type="ChEBI" id="CHEBI:78442"/>
        <dbReference type="ChEBI" id="CHEBI:78527"/>
        <dbReference type="ChEBI" id="CHEBI:456215"/>
        <dbReference type="EC" id="6.1.1.21"/>
    </reaction>
</comment>
<evidence type="ECO:0000256" key="5">
    <source>
        <dbReference type="ARBA" id="ARBA00022840"/>
    </source>
</evidence>
<dbReference type="PANTHER" id="PTHR43707:SF1">
    <property type="entry name" value="HISTIDINE--TRNA LIGASE, MITOCHONDRIAL-RELATED"/>
    <property type="match status" value="1"/>
</dbReference>
<evidence type="ECO:0000256" key="9">
    <source>
        <dbReference type="HAMAP-Rule" id="MF_00127"/>
    </source>
</evidence>
<comment type="similarity">
    <text evidence="1 9">Belongs to the class-II aminoacyl-tRNA synthetase family.</text>
</comment>
<dbReference type="HAMAP" id="MF_00127">
    <property type="entry name" value="His_tRNA_synth"/>
    <property type="match status" value="1"/>
</dbReference>
<sequence>MPTKFKCVRGTKDILPDEVGAYGRIEDISKKIFTAYGYRQIRTPIIETRDLFMRSLGKDSEVVGKQMFTIERGDDVFVLRPEATAGVMRAYLENNLDKKEGFVKLYYIGPMFRAERPQKGRLRQFHHIGVEAIGSNEASLDIEVISLACSMLAGFGIIGFVVKINSLGCRDDKNKFAALLRSALQDKHDKLCADCAERLKHNVFRILDCKNDECRKIVSGIGIARSQYLCADCMSHFDFVLEGLDALGIKYQDTITLVRGLDYYTKTVFEIMHPDLGSQDAIGAGGRYDNLAAEIGESPVGAIGFAFGMERIILVAPEEKTGDNAGLVYIISLGQAAEKKSLKLLADLRKEDIGCDTDYSRRSLKGALRAAADLGASYVVIIGDNELNKGIATLKDMESGEQREIKQGHLIEELKYITARVRKPVW</sequence>
<dbReference type="InterPro" id="IPR041715">
    <property type="entry name" value="HisRS-like_core"/>
</dbReference>
<evidence type="ECO:0000256" key="8">
    <source>
        <dbReference type="ARBA" id="ARBA00047639"/>
    </source>
</evidence>
<organism evidence="12 13">
    <name type="scientific">Candidatus Ghiorseimicrobium undicola</name>
    <dbReference type="NCBI Taxonomy" id="1974746"/>
    <lineage>
        <taxon>Bacteria</taxon>
        <taxon>Pseudomonadati</taxon>
        <taxon>Candidatus Omnitrophota</taxon>
        <taxon>Candidatus Ghiorseimicrobium</taxon>
    </lineage>
</organism>
<evidence type="ECO:0000256" key="1">
    <source>
        <dbReference type="ARBA" id="ARBA00008226"/>
    </source>
</evidence>
<dbReference type="EMBL" id="PCWA01000086">
    <property type="protein sequence ID" value="PIQ88779.1"/>
    <property type="molecule type" value="Genomic_DNA"/>
</dbReference>
<proteinExistence type="inferred from homology"/>
<dbReference type="GO" id="GO:0005524">
    <property type="term" value="F:ATP binding"/>
    <property type="evidence" value="ECO:0007669"/>
    <property type="project" value="UniProtKB-UniRule"/>
</dbReference>
<evidence type="ECO:0000256" key="10">
    <source>
        <dbReference type="PIRSR" id="PIRSR001549-1"/>
    </source>
</evidence>
<dbReference type="CDD" id="cd00859">
    <property type="entry name" value="HisRS_anticodon"/>
    <property type="match status" value="1"/>
</dbReference>
<dbReference type="Proteomes" id="UP000229641">
    <property type="component" value="Unassembled WGS sequence"/>
</dbReference>
<dbReference type="NCBIfam" id="TIGR00442">
    <property type="entry name" value="hisS"/>
    <property type="match status" value="1"/>
</dbReference>
<dbReference type="GO" id="GO:0006427">
    <property type="term" value="P:histidyl-tRNA aminoacylation"/>
    <property type="evidence" value="ECO:0007669"/>
    <property type="project" value="UniProtKB-UniRule"/>
</dbReference>
<evidence type="ECO:0000259" key="11">
    <source>
        <dbReference type="PROSITE" id="PS50862"/>
    </source>
</evidence>
<feature type="binding site" evidence="10">
    <location>
        <position position="259"/>
    </location>
    <ligand>
        <name>L-histidine</name>
        <dbReference type="ChEBI" id="CHEBI:57595"/>
    </ligand>
</feature>
<protein>
    <recommendedName>
        <fullName evidence="9">Histidine--tRNA ligase</fullName>
        <ecNumber evidence="9">6.1.1.21</ecNumber>
    </recommendedName>
    <alternativeName>
        <fullName evidence="9">Histidyl-tRNA synthetase</fullName>
        <shortName evidence="9">HisRS</shortName>
    </alternativeName>
</protein>
<comment type="subcellular location">
    <subcellularLocation>
        <location evidence="9">Cytoplasm</location>
    </subcellularLocation>
</comment>
<dbReference type="Pfam" id="PF13393">
    <property type="entry name" value="tRNA-synt_His"/>
    <property type="match status" value="1"/>
</dbReference>
<keyword evidence="3 9" id="KW-0436">Ligase</keyword>
<dbReference type="GO" id="GO:0005737">
    <property type="term" value="C:cytoplasm"/>
    <property type="evidence" value="ECO:0007669"/>
    <property type="project" value="UniProtKB-SubCell"/>
</dbReference>
<dbReference type="AlphaFoldDB" id="A0A2H0LWH6"/>
<keyword evidence="5 9" id="KW-0067">ATP-binding</keyword>
<dbReference type="InterPro" id="IPR036621">
    <property type="entry name" value="Anticodon-bd_dom_sf"/>
</dbReference>
<keyword evidence="7 9" id="KW-0030">Aminoacyl-tRNA synthetase</keyword>